<proteinExistence type="predicted"/>
<dbReference type="Gene3D" id="2.60.40.4100">
    <property type="entry name" value="Zona pellucida, ZP-C domain"/>
    <property type="match status" value="1"/>
</dbReference>
<dbReference type="RefSeq" id="XP_030637540.1">
    <property type="nucleotide sequence ID" value="XM_030781680.1"/>
</dbReference>
<dbReference type="PANTHER" id="PTHR47130:SF3">
    <property type="entry name" value="ZONA PELLUCIDA PROTEIN"/>
    <property type="match status" value="1"/>
</dbReference>
<dbReference type="InParanoid" id="A0A6J2VWV6"/>
<evidence type="ECO:0000313" key="5">
    <source>
        <dbReference type="RefSeq" id="XP_030637540.1"/>
    </source>
</evidence>
<dbReference type="Pfam" id="PF26562">
    <property type="entry name" value="Ig-like"/>
    <property type="match status" value="1"/>
</dbReference>
<dbReference type="InterPro" id="IPR055355">
    <property type="entry name" value="ZP-C"/>
</dbReference>
<sequence length="712" mass="80263">MVFFTPKEKAMLLDDALKAGYGISATATRLVLRSPYNTPETYTENVHGVPMEVFRATTYFKGSWSVAMLDTAAACPTGGLVFTDELIRWYMPQHITPLSLNVPEILEVYMGIDGKRLDAEGMASKGYVLSMQDSQILMEIPIGGPDGYYKSHALDYQYHITYTIEPMLEMLWREGDLDLTRYKVLFPITTPPMPRPPHVIDQTVPELRMFDVLLGTFLFDVELANITFSTGVLTVAEANAQGISVQENRLSNGSKTFTLQVPFSDPVVLKHNPSPEVTTYTLPLLYGLMVLPEQTPFPHPALVEATVQDIVLPTVTGICDQERFYVTVEYGNRGSNFKTYVGQRELSPEVAEEYGFYENSTHMTLAVSYLASDVVFELVQPSSVRGRLDLYLFDPNNNWILRDFSLACPFPMTMTECLSNGTMTALAVKVESVPQLVPSQLTLKDPSCRPTFSNDRFAYFTFDLTSCGTTRAFFDGVVMYQNEISDGSGHAVKRPGAQKGVSRTSPLEPEYRLTVSCYYLLNDTKTIAFVPRPMSNEPIADVGFGELQVWMRLAKDMSYDVFYTEQEFPVVQHLRRPLYFEVELRQSIDPRMEIVLENCWATLHEDRASTPRWDLIVDGCENSADQYLTALVSVTPDTRVQYPTHYKRFEVKMFTFVRDERVLTDQIFVHCDAVLCDSGKETAGVCSKRCASQPGRNSIKAQGGHKHMIPEQ</sequence>
<keyword evidence="2" id="KW-0325">Glycoprotein</keyword>
<dbReference type="InterPro" id="IPR048290">
    <property type="entry name" value="ZP_chr"/>
</dbReference>
<dbReference type="PROSITE" id="PS51034">
    <property type="entry name" value="ZP_2"/>
    <property type="match status" value="1"/>
</dbReference>
<organism evidence="4 5">
    <name type="scientific">Chanos chanos</name>
    <name type="common">Milkfish</name>
    <name type="synonym">Mugil chanos</name>
    <dbReference type="NCBI Taxonomy" id="29144"/>
    <lineage>
        <taxon>Eukaryota</taxon>
        <taxon>Metazoa</taxon>
        <taxon>Chordata</taxon>
        <taxon>Craniata</taxon>
        <taxon>Vertebrata</taxon>
        <taxon>Euteleostomi</taxon>
        <taxon>Actinopterygii</taxon>
        <taxon>Neopterygii</taxon>
        <taxon>Teleostei</taxon>
        <taxon>Ostariophysi</taxon>
        <taxon>Gonorynchiformes</taxon>
        <taxon>Chanidae</taxon>
        <taxon>Chanos</taxon>
    </lineage>
</organism>
<dbReference type="Gene3D" id="2.60.40.3210">
    <property type="entry name" value="Zona pellucida, ZP-N domain"/>
    <property type="match status" value="1"/>
</dbReference>
<dbReference type="PRINTS" id="PR00023">
    <property type="entry name" value="ZPELLUCIDA"/>
</dbReference>
<gene>
    <name evidence="5" type="primary">LOC115818326</name>
</gene>
<keyword evidence="4" id="KW-1185">Reference proteome</keyword>
<accession>A0A6J2VWV6</accession>
<keyword evidence="1" id="KW-1015">Disulfide bond</keyword>
<evidence type="ECO:0000259" key="3">
    <source>
        <dbReference type="PROSITE" id="PS51034"/>
    </source>
</evidence>
<dbReference type="InterPro" id="IPR058876">
    <property type="entry name" value="Ig-like_ZP"/>
</dbReference>
<feature type="domain" description="ZP" evidence="3">
    <location>
        <begin position="416"/>
        <end position="693"/>
    </location>
</feature>
<dbReference type="Proteomes" id="UP000504632">
    <property type="component" value="Chromosome 8"/>
</dbReference>
<dbReference type="Pfam" id="PF00100">
    <property type="entry name" value="Zona_pellucida"/>
    <property type="match status" value="1"/>
</dbReference>
<dbReference type="GeneID" id="115818326"/>
<dbReference type="AlphaFoldDB" id="A0A6J2VWV6"/>
<dbReference type="InterPro" id="IPR001507">
    <property type="entry name" value="ZP_dom"/>
</dbReference>
<dbReference type="OrthoDB" id="9944868at2759"/>
<evidence type="ECO:0000256" key="2">
    <source>
        <dbReference type="ARBA" id="ARBA00023180"/>
    </source>
</evidence>
<evidence type="ECO:0000256" key="1">
    <source>
        <dbReference type="ARBA" id="ARBA00023157"/>
    </source>
</evidence>
<dbReference type="InterPro" id="IPR042235">
    <property type="entry name" value="ZP-C_dom"/>
</dbReference>
<dbReference type="Pfam" id="PF23344">
    <property type="entry name" value="ZP-N"/>
    <property type="match status" value="1"/>
</dbReference>
<dbReference type="InterPro" id="IPR055356">
    <property type="entry name" value="ZP-N"/>
</dbReference>
<protein>
    <submittedName>
        <fullName evidence="5">Zona pellucida sperm-binding protein 2-like</fullName>
    </submittedName>
</protein>
<dbReference type="PANTHER" id="PTHR47130">
    <property type="entry name" value="SI:DKEY-19B23.11-RELATED"/>
    <property type="match status" value="1"/>
</dbReference>
<reference evidence="5" key="1">
    <citation type="submission" date="2025-08" db="UniProtKB">
        <authorList>
            <consortium name="RefSeq"/>
        </authorList>
    </citation>
    <scope>IDENTIFICATION</scope>
</reference>
<evidence type="ECO:0000313" key="4">
    <source>
        <dbReference type="Proteomes" id="UP000504632"/>
    </source>
</evidence>
<dbReference type="SMART" id="SM00241">
    <property type="entry name" value="ZP"/>
    <property type="match status" value="1"/>
</dbReference>
<name>A0A6J2VWV6_CHACN</name>